<feature type="repeat" description="ANK" evidence="1">
    <location>
        <begin position="1"/>
        <end position="29"/>
    </location>
</feature>
<name>A0A8S4PES0_OWEFU</name>
<dbReference type="InterPro" id="IPR036770">
    <property type="entry name" value="Ankyrin_rpt-contain_sf"/>
</dbReference>
<feature type="compositionally biased region" description="Polar residues" evidence="3">
    <location>
        <begin position="74"/>
        <end position="93"/>
    </location>
</feature>
<evidence type="ECO:0000256" key="3">
    <source>
        <dbReference type="SAM" id="MobiDB-lite"/>
    </source>
</evidence>
<organism evidence="4 5">
    <name type="scientific">Owenia fusiformis</name>
    <name type="common">Polychaete worm</name>
    <dbReference type="NCBI Taxonomy" id="6347"/>
    <lineage>
        <taxon>Eukaryota</taxon>
        <taxon>Metazoa</taxon>
        <taxon>Spiralia</taxon>
        <taxon>Lophotrochozoa</taxon>
        <taxon>Annelida</taxon>
        <taxon>Polychaeta</taxon>
        <taxon>Sedentaria</taxon>
        <taxon>Canalipalpata</taxon>
        <taxon>Sabellida</taxon>
        <taxon>Oweniida</taxon>
        <taxon>Oweniidae</taxon>
        <taxon>Owenia</taxon>
    </lineage>
</organism>
<keyword evidence="1" id="KW-0040">ANK repeat</keyword>
<evidence type="ECO:0000256" key="2">
    <source>
        <dbReference type="SAM" id="Coils"/>
    </source>
</evidence>
<evidence type="ECO:0000256" key="1">
    <source>
        <dbReference type="PROSITE-ProRule" id="PRU00023"/>
    </source>
</evidence>
<gene>
    <name evidence="4" type="ORF">OFUS_LOCUS17430</name>
</gene>
<dbReference type="Pfam" id="PF00023">
    <property type="entry name" value="Ank"/>
    <property type="match status" value="1"/>
</dbReference>
<evidence type="ECO:0000313" key="5">
    <source>
        <dbReference type="Proteomes" id="UP000749559"/>
    </source>
</evidence>
<dbReference type="InterPro" id="IPR002110">
    <property type="entry name" value="Ankyrin_rpt"/>
</dbReference>
<dbReference type="PROSITE" id="PS50297">
    <property type="entry name" value="ANK_REP_REGION"/>
    <property type="match status" value="1"/>
</dbReference>
<reference evidence="4" key="1">
    <citation type="submission" date="2022-03" db="EMBL/GenBank/DDBJ databases">
        <authorList>
            <person name="Martin C."/>
        </authorList>
    </citation>
    <scope>NUCLEOTIDE SEQUENCE</scope>
</reference>
<dbReference type="Gene3D" id="1.25.40.20">
    <property type="entry name" value="Ankyrin repeat-containing domain"/>
    <property type="match status" value="1"/>
</dbReference>
<comment type="caution">
    <text evidence="4">The sequence shown here is derived from an EMBL/GenBank/DDBJ whole genome shotgun (WGS) entry which is preliminary data.</text>
</comment>
<dbReference type="PROSITE" id="PS50088">
    <property type="entry name" value="ANK_REPEAT"/>
    <property type="match status" value="1"/>
</dbReference>
<dbReference type="EMBL" id="CAIIXF020000008">
    <property type="protein sequence ID" value="CAH1792470.1"/>
    <property type="molecule type" value="Genomic_DNA"/>
</dbReference>
<protein>
    <submittedName>
        <fullName evidence="4">Uncharacterized protein</fullName>
    </submittedName>
</protein>
<feature type="region of interest" description="Disordered" evidence="3">
    <location>
        <begin position="74"/>
        <end position="94"/>
    </location>
</feature>
<evidence type="ECO:0000313" key="4">
    <source>
        <dbReference type="EMBL" id="CAH1792470.1"/>
    </source>
</evidence>
<sequence length="423" mass="48909">VLMIAVEKKHMDCFHALVDHGADVNATDVEGKTVLSLISGFANRDCIEIYCILKLNDAKDNNFERLMSLNKNASTDQQNVASQQLDESNSRSKLSLKHRARHSIHLTRITSKSGYKHIIKDLIDNGHLPYSMNSFMLFEDDIREMMEVLTELHGRHAEATEAKAVLERQYEKEVQLAKKFRGRSIEEHFLSEELLQREKEHEKKVQLAETRRERSLEEQIPFEELLPRAKKLLRRIPEVKFYGMREDGFYTIHVVDGQIDKTERFIKKHIPGYRFNFVPWRREERIQLLGCTGAPLHIREKDDPTSEFITKPYGTLGGLASNAVNENVYALTASHVVTAKRNPLLKQDFITWLKDDQSDIRSIGREVPYQIPLRLDPDDPLDGIDISCDDDIVYDDDEGEDDPQFDIALIQISDQHQDIKQQC</sequence>
<keyword evidence="2" id="KW-0175">Coiled coil</keyword>
<feature type="non-terminal residue" evidence="4">
    <location>
        <position position="1"/>
    </location>
</feature>
<proteinExistence type="predicted"/>
<dbReference type="AlphaFoldDB" id="A0A8S4PES0"/>
<feature type="non-terminal residue" evidence="4">
    <location>
        <position position="423"/>
    </location>
</feature>
<accession>A0A8S4PES0</accession>
<feature type="coiled-coil region" evidence="2">
    <location>
        <begin position="191"/>
        <end position="218"/>
    </location>
</feature>
<dbReference type="Proteomes" id="UP000749559">
    <property type="component" value="Unassembled WGS sequence"/>
</dbReference>
<keyword evidence="5" id="KW-1185">Reference proteome</keyword>
<dbReference type="SUPFAM" id="SSF48403">
    <property type="entry name" value="Ankyrin repeat"/>
    <property type="match status" value="1"/>
</dbReference>